<evidence type="ECO:0008006" key="9">
    <source>
        <dbReference type="Google" id="ProtNLM"/>
    </source>
</evidence>
<evidence type="ECO:0000256" key="3">
    <source>
        <dbReference type="ARBA" id="ARBA00022804"/>
    </source>
</evidence>
<protein>
    <recommendedName>
        <fullName evidence="9">Maturation</fullName>
    </recommendedName>
</protein>
<evidence type="ECO:0000256" key="6">
    <source>
        <dbReference type="ARBA" id="ARBA00023296"/>
    </source>
</evidence>
<keyword evidence="6" id="KW-1160">Virus entry into host cell</keyword>
<evidence type="ECO:0000313" key="8">
    <source>
        <dbReference type="EMBL" id="QDH87734.1"/>
    </source>
</evidence>
<organism evidence="8">
    <name type="scientific">Leviviridae sp</name>
    <dbReference type="NCBI Taxonomy" id="2027243"/>
    <lineage>
        <taxon>Viruses</taxon>
        <taxon>Riboviria</taxon>
        <taxon>Orthornavirae</taxon>
        <taxon>Lenarviricota</taxon>
        <taxon>Leviviricetes</taxon>
        <taxon>Norzivirales</taxon>
        <taxon>Fiersviridae</taxon>
    </lineage>
</organism>
<keyword evidence="2" id="KW-0945">Host-virus interaction</keyword>
<dbReference type="GO" id="GO:0039666">
    <property type="term" value="P:virion attachment to host cell pilus"/>
    <property type="evidence" value="ECO:0007669"/>
    <property type="project" value="UniProtKB-KW"/>
</dbReference>
<accession>A0A514D294</accession>
<comment type="subcellular location">
    <subcellularLocation>
        <location evidence="1">Virion</location>
    </subcellularLocation>
</comment>
<keyword evidence="4" id="KW-0946">Virion</keyword>
<keyword evidence="3" id="KW-1161">Viral attachment to host cell</keyword>
<reference evidence="8" key="1">
    <citation type="submission" date="2019-05" db="EMBL/GenBank/DDBJ databases">
        <title>Metatranscriptomic reconstruction reveals RNA viruses with the potential to shape carbon cycling in soil.</title>
        <authorList>
            <person name="Starr E.P."/>
            <person name="Nuccio E."/>
            <person name="Pett-Ridge J."/>
            <person name="Banfield J.F."/>
            <person name="Firestone M.K."/>
        </authorList>
    </citation>
    <scope>NUCLEOTIDE SEQUENCE</scope>
    <source>
        <strain evidence="8">H2_Rhizo_Litter_49_scaffold_740</strain>
    </source>
</reference>
<evidence type="ECO:0000256" key="4">
    <source>
        <dbReference type="ARBA" id="ARBA00022844"/>
    </source>
</evidence>
<evidence type="ECO:0000256" key="5">
    <source>
        <dbReference type="ARBA" id="ARBA00023104"/>
    </source>
</evidence>
<dbReference type="InterPro" id="IPR005563">
    <property type="entry name" value="A_protein"/>
</dbReference>
<name>A0A514D294_9VIRU</name>
<evidence type="ECO:0000256" key="2">
    <source>
        <dbReference type="ARBA" id="ARBA00022581"/>
    </source>
</evidence>
<dbReference type="EMBL" id="MN033593">
    <property type="protein sequence ID" value="QDH87734.1"/>
    <property type="molecule type" value="Genomic_RNA"/>
</dbReference>
<comment type="similarity">
    <text evidence="7">Belongs to the Leviviricetes maturation protein family.</text>
</comment>
<evidence type="ECO:0000256" key="7">
    <source>
        <dbReference type="ARBA" id="ARBA00035110"/>
    </source>
</evidence>
<dbReference type="GO" id="GO:0044423">
    <property type="term" value="C:virion component"/>
    <property type="evidence" value="ECO:0007669"/>
    <property type="project" value="UniProtKB-KW"/>
</dbReference>
<evidence type="ECO:0000256" key="1">
    <source>
        <dbReference type="ARBA" id="ARBA00004328"/>
    </source>
</evidence>
<proteinExistence type="inferred from homology"/>
<dbReference type="Pfam" id="PF03863">
    <property type="entry name" value="Phage_mat-A"/>
    <property type="match status" value="1"/>
</dbReference>
<keyword evidence="5" id="KW-1175">Viral attachment to host cell pilus</keyword>
<gene>
    <name evidence="8" type="ORF">H2RhizoLitter49740_000003</name>
</gene>
<sequence>MANIDFLNVPKYASVLRDLKGLGLMGRLGKYYEVHVLANDGSVVYRSGRVRLHELPGLLRLARGLASRGLRVYLCLYAYLTSTNAVACALVPWNKTSFPGIISVPVYASTYRQIANKLQSATALRVKRKRSAWASSSKAAQRSTPESRFKTMESRIYNLNGFISNSFSEMEVYFRSWTGTRTPNFGKLKTRGSLPDNNHSVVIRVTSGGARFANYTSSNPLDRHDDLRYDTVEAHTAVPGGPSHLAKAHDKATRKLISEGDLELNANLAQDIAQYRQTTGLITNSVGRITRSLQALRKGNIPSAIKLLWANQSPVLRHGARSLNPSATVANNWLELQYGWKPLLQDIHGSLIAMSNYFSSNTTFITQVRGSASDHTRTLSVFSDSFLTPSIPVGTWDISTRTRCKIVLRYRVSDAAKAFLSQTGFTNPINLAWEVLPFSFVADWFLPLGPWLENLSSFQGLTFLSGCETNFTRQSLEGVIAYRGGVPGLDSRYQYRAGGDLSRETIVLDRSKLTSFPGVNPPNPKNPFSDTHMLNALALLRATFRSK</sequence>